<dbReference type="SUPFAM" id="SSF52047">
    <property type="entry name" value="RNI-like"/>
    <property type="match status" value="1"/>
</dbReference>
<reference evidence="2 3" key="1">
    <citation type="journal article" date="2014" name="PLoS Genet.">
        <title>Analysis of the Phlebiopsis gigantea genome, transcriptome and secretome provides insight into its pioneer colonization strategies of wood.</title>
        <authorList>
            <person name="Hori C."/>
            <person name="Ishida T."/>
            <person name="Igarashi K."/>
            <person name="Samejima M."/>
            <person name="Suzuki H."/>
            <person name="Master E."/>
            <person name="Ferreira P."/>
            <person name="Ruiz-Duenas F.J."/>
            <person name="Held B."/>
            <person name="Canessa P."/>
            <person name="Larrondo L.F."/>
            <person name="Schmoll M."/>
            <person name="Druzhinina I.S."/>
            <person name="Kubicek C.P."/>
            <person name="Gaskell J.A."/>
            <person name="Kersten P."/>
            <person name="St John F."/>
            <person name="Glasner J."/>
            <person name="Sabat G."/>
            <person name="Splinter BonDurant S."/>
            <person name="Syed K."/>
            <person name="Yadav J."/>
            <person name="Mgbeahuruike A.C."/>
            <person name="Kovalchuk A."/>
            <person name="Asiegbu F.O."/>
            <person name="Lackner G."/>
            <person name="Hoffmeister D."/>
            <person name="Rencoret J."/>
            <person name="Gutierrez A."/>
            <person name="Sun H."/>
            <person name="Lindquist E."/>
            <person name="Barry K."/>
            <person name="Riley R."/>
            <person name="Grigoriev I.V."/>
            <person name="Henrissat B."/>
            <person name="Kues U."/>
            <person name="Berka R.M."/>
            <person name="Martinez A.T."/>
            <person name="Covert S.F."/>
            <person name="Blanchette R.A."/>
            <person name="Cullen D."/>
        </authorList>
    </citation>
    <scope>NUCLEOTIDE SEQUENCE [LARGE SCALE GENOMIC DNA]</scope>
    <source>
        <strain evidence="2 3">11061_1 CR5-6</strain>
    </source>
</reference>
<organism evidence="2 3">
    <name type="scientific">Phlebiopsis gigantea (strain 11061_1 CR5-6)</name>
    <name type="common">White-rot fungus</name>
    <name type="synonym">Peniophora gigantea</name>
    <dbReference type="NCBI Taxonomy" id="745531"/>
    <lineage>
        <taxon>Eukaryota</taxon>
        <taxon>Fungi</taxon>
        <taxon>Dikarya</taxon>
        <taxon>Basidiomycota</taxon>
        <taxon>Agaricomycotina</taxon>
        <taxon>Agaricomycetes</taxon>
        <taxon>Polyporales</taxon>
        <taxon>Phanerochaetaceae</taxon>
        <taxon>Phlebiopsis</taxon>
    </lineage>
</organism>
<evidence type="ECO:0000256" key="1">
    <source>
        <dbReference type="SAM" id="SignalP"/>
    </source>
</evidence>
<sequence>MSFSFITVWQGMLHRVGLLWAFLALPRRQPIAPPKRHSIPILIWEMVIDSVASDMSGRRRWESKVANSLQSCSLTCRAWTPRSRYHLFHFIAMRCSNEHVEKLSTLLIQHPALESRIKVLVVKPDDHSIRGASLEEIPPVPGLLSQVPELRISTCYVAVMNAAKVEQSLCQFTSITTLNFYAVVLPSCDVLRRIILSFNALRSLIMELPEWSLIRTGPPSPIDSTCNTQIRLRELQITGQSGWLRDDHSIVFFQWLAKSGIVDSLQQLRLKYLVMTATRSCEAVRTVAAAASNTLEKLYIAPGPDLEFTEFGDVISQCSKLRVLGIAISYHRPSFKHLVSFLDHSSMFCPTLDLLFTRHPGGLDPGTDDWKSFDDLLQTRLWASLKVLGISQMPVEPTDASGLRNNIPRTCKRRIVYCWRGSELGYTPL</sequence>
<name>A0A0C3NS85_PHLG1</name>
<proteinExistence type="predicted"/>
<gene>
    <name evidence="2" type="ORF">PHLGIDRAFT_391459</name>
</gene>
<feature type="chain" id="PRO_5002167542" description="F-box domain-containing protein" evidence="1">
    <location>
        <begin position="22"/>
        <end position="429"/>
    </location>
</feature>
<dbReference type="EMBL" id="KN840485">
    <property type="protein sequence ID" value="KIP08084.1"/>
    <property type="molecule type" value="Genomic_DNA"/>
</dbReference>
<evidence type="ECO:0000313" key="3">
    <source>
        <dbReference type="Proteomes" id="UP000053257"/>
    </source>
</evidence>
<dbReference type="Proteomes" id="UP000053257">
    <property type="component" value="Unassembled WGS sequence"/>
</dbReference>
<keyword evidence="3" id="KW-1185">Reference proteome</keyword>
<dbReference type="HOGENOM" id="CLU_036316_4_0_1"/>
<evidence type="ECO:0008006" key="4">
    <source>
        <dbReference type="Google" id="ProtNLM"/>
    </source>
</evidence>
<keyword evidence="1" id="KW-0732">Signal</keyword>
<feature type="signal peptide" evidence="1">
    <location>
        <begin position="1"/>
        <end position="21"/>
    </location>
</feature>
<evidence type="ECO:0000313" key="2">
    <source>
        <dbReference type="EMBL" id="KIP08084.1"/>
    </source>
</evidence>
<dbReference type="OrthoDB" id="2798901at2759"/>
<accession>A0A0C3NS85</accession>
<dbReference type="AlphaFoldDB" id="A0A0C3NS85"/>
<protein>
    <recommendedName>
        <fullName evidence="4">F-box domain-containing protein</fullName>
    </recommendedName>
</protein>